<evidence type="ECO:0000313" key="3">
    <source>
        <dbReference type="Proteomes" id="UP000325755"/>
    </source>
</evidence>
<dbReference type="InterPro" id="IPR012001">
    <property type="entry name" value="Thiamin_PyroP_enz_TPP-bd_dom"/>
</dbReference>
<protein>
    <recommendedName>
        <fullName evidence="1">Thiamine pyrophosphate enzyme N-terminal TPP-binding domain-containing protein</fullName>
    </recommendedName>
</protein>
<reference evidence="2 3" key="1">
    <citation type="submission" date="2019-09" db="EMBL/GenBank/DDBJ databases">
        <title>Ecophysiology of the spiral-shaped methanotroph Methylospira mobilis as revealed by the complete genome sequence.</title>
        <authorList>
            <person name="Oshkin I.Y."/>
            <person name="Dedysh S.N."/>
            <person name="Miroshnikov K."/>
            <person name="Danilova O.V."/>
            <person name="Hakobyan A."/>
            <person name="Liesack W."/>
        </authorList>
    </citation>
    <scope>NUCLEOTIDE SEQUENCE [LARGE SCALE GENOMIC DNA]</scope>
    <source>
        <strain evidence="2 3">Shm1</strain>
    </source>
</reference>
<accession>A0A5Q0BLT0</accession>
<dbReference type="Gene3D" id="3.40.50.970">
    <property type="match status" value="1"/>
</dbReference>
<dbReference type="OrthoDB" id="9785953at2"/>
<dbReference type="AlphaFoldDB" id="A0A5Q0BLT0"/>
<evidence type="ECO:0000259" key="1">
    <source>
        <dbReference type="Pfam" id="PF02776"/>
    </source>
</evidence>
<evidence type="ECO:0000313" key="2">
    <source>
        <dbReference type="EMBL" id="QFY43181.1"/>
    </source>
</evidence>
<dbReference type="InParanoid" id="A0A5Q0BLT0"/>
<organism evidence="2 3">
    <name type="scientific">Candidatus Methylospira mobilis</name>
    <dbReference type="NCBI Taxonomy" id="1808979"/>
    <lineage>
        <taxon>Bacteria</taxon>
        <taxon>Pseudomonadati</taxon>
        <taxon>Pseudomonadota</taxon>
        <taxon>Gammaproteobacteria</taxon>
        <taxon>Methylococcales</taxon>
        <taxon>Methylococcaceae</taxon>
        <taxon>Candidatus Methylospira</taxon>
    </lineage>
</organism>
<keyword evidence="3" id="KW-1185">Reference proteome</keyword>
<dbReference type="Pfam" id="PF02776">
    <property type="entry name" value="TPP_enzyme_N"/>
    <property type="match status" value="1"/>
</dbReference>
<sequence>MSSFSIIARKLLLESAEIAQAQKPRVVDLLVVYLNKPASITSLRRCAIGSLCNALAKSVCNGGIPLLVRREAGTAFMADGHASESGKIGCCCSTCGPKAANLFITL</sequence>
<dbReference type="RefSeq" id="WP_153249163.1">
    <property type="nucleotide sequence ID" value="NZ_CP044205.1"/>
</dbReference>
<dbReference type="InterPro" id="IPR029061">
    <property type="entry name" value="THDP-binding"/>
</dbReference>
<dbReference type="SUPFAM" id="SSF52518">
    <property type="entry name" value="Thiamin diphosphate-binding fold (THDP-binding)"/>
    <property type="match status" value="1"/>
</dbReference>
<feature type="domain" description="Thiamine pyrophosphate enzyme N-terminal TPP-binding" evidence="1">
    <location>
        <begin position="50"/>
        <end position="103"/>
    </location>
</feature>
<dbReference type="KEGG" id="mmob:F6R98_11585"/>
<name>A0A5Q0BLT0_9GAMM</name>
<gene>
    <name evidence="2" type="ORF">F6R98_11585</name>
</gene>
<dbReference type="CDD" id="cd07035">
    <property type="entry name" value="TPP_PYR_POX_like"/>
    <property type="match status" value="1"/>
</dbReference>
<dbReference type="GO" id="GO:0030976">
    <property type="term" value="F:thiamine pyrophosphate binding"/>
    <property type="evidence" value="ECO:0007669"/>
    <property type="project" value="InterPro"/>
</dbReference>
<dbReference type="EMBL" id="CP044205">
    <property type="protein sequence ID" value="QFY43181.1"/>
    <property type="molecule type" value="Genomic_DNA"/>
</dbReference>
<proteinExistence type="predicted"/>
<dbReference type="Proteomes" id="UP000325755">
    <property type="component" value="Chromosome"/>
</dbReference>